<sequence>MFDKLIHFSIKNRVLVLVLVLSVVLIGSGLSALSHLPIDAVPDVTNVQVQVLTSSPGLGPVEVEQFITVPIETAMSGMPDTEEIRSVSKFGLSVVTIVFKDEVNIYFARQLVGERLAAAKEAIPEGYGTPEMGPVSSGLGEIYQFEVKGEGKSLMELRSILEWQVSPRLRSVPGVVEVNAFGGELKTYEVQLDPARLTAYGLSLAQVFRALEENNANAGGAYITHGPEQVLIRGEGLVESLEDIGNIVVATSPQGVPVYIRNVAEVKFAPRVRQGAVTRDGRGEAVTGIVMMRIGENSREVVNRVKEAVEAIRPTLPEGVTLDTFYDRTDLVRKTIHTVAKNLIEGGVLVIVVLFLMLRNLRAGLIVASVIPLCMLCAFIGMRALGISGNLMSLGAIDFGLIVDGALIIIENAVRHVAEKSHELGRPLTREERDEVVYRSAVEIRQAAAFGEAIIAVVYLPILALSGVEGKMFRPMAIAVICALAGAFVLSLTFVPAIASLFLPRKAKEEESFIIRGARRVYEPALDWCLKRREAVVGIAAAVLAASLAIVPFLGAEFIPRLDEGAIALQAWRVPSVSLEESVRQTGLIEKVLKRFPEVTTVVSRTGRAEIATDPMGVEISDIYVMLKPHEEWTTASDREELIARLDEALRREVAGSLFSYSQPIELRVSELISGVRSDVALKLYGEDMELLKKTGDQLAAALSKVPGAADVKAEQVAGLPVARIQVDRQAIARYGINARDVLNTIETIGGKEVGTVLEGQKRFSLQARFAPSARQSVEQLEGLKVSSPSGQLIPLSQLARVVVEEGPAQVSRENIQRRLTIEANVRGRDLQGFVTEARDVIAREVKLPPGYWLDWGGQFENLQSATRRLAFVVPLTLLLIFVLLYTTFNAVRPAILIYLNIPFAVTGGVLALLVRGMPLSISAAVGFIALFGVAVLNGLVLVAYIRKLRQDGHSPAQAARDAAHVRLRPVLTTALVASLGFIPMAFASGAGAEVQKPLATVVIGGLLSSTLLTLLVLPSVYIWFDRDGRERTPASPERSPAPMGGAPAPEGGASYGGSSPG</sequence>
<evidence type="ECO:0000256" key="6">
    <source>
        <dbReference type="ARBA" id="ARBA00022989"/>
    </source>
</evidence>
<evidence type="ECO:0000313" key="10">
    <source>
        <dbReference type="EMBL" id="ATB35207.1"/>
    </source>
</evidence>
<dbReference type="Gene3D" id="3.30.70.1320">
    <property type="entry name" value="Multidrug efflux transporter AcrB pore domain like"/>
    <property type="match status" value="1"/>
</dbReference>
<feature type="transmembrane region" description="Helical" evidence="9">
    <location>
        <begin position="477"/>
        <end position="503"/>
    </location>
</feature>
<feature type="transmembrane region" description="Helical" evidence="9">
    <location>
        <begin position="365"/>
        <end position="385"/>
    </location>
</feature>
<dbReference type="Pfam" id="PF00873">
    <property type="entry name" value="ACR_tran"/>
    <property type="match status" value="1"/>
</dbReference>
<evidence type="ECO:0000256" key="7">
    <source>
        <dbReference type="ARBA" id="ARBA00023136"/>
    </source>
</evidence>
<evidence type="ECO:0000256" key="5">
    <source>
        <dbReference type="ARBA" id="ARBA00022692"/>
    </source>
</evidence>
<keyword evidence="3" id="KW-0813">Transport</keyword>
<dbReference type="InterPro" id="IPR027463">
    <property type="entry name" value="AcrB_DN_DC_subdom"/>
</dbReference>
<feature type="transmembrane region" description="Helical" evidence="9">
    <location>
        <begin position="896"/>
        <end position="915"/>
    </location>
</feature>
<dbReference type="NCBIfam" id="TIGR00914">
    <property type="entry name" value="2A0601"/>
    <property type="match status" value="1"/>
</dbReference>
<name>A0A250IVH7_9BACT</name>
<comment type="subcellular location">
    <subcellularLocation>
        <location evidence="1">Cell membrane</location>
        <topology evidence="1">Multi-pass membrane protein</topology>
    </subcellularLocation>
</comment>
<feature type="region of interest" description="Disordered" evidence="8">
    <location>
        <begin position="1030"/>
        <end position="1062"/>
    </location>
</feature>
<dbReference type="GO" id="GO:0005886">
    <property type="term" value="C:plasma membrane"/>
    <property type="evidence" value="ECO:0007669"/>
    <property type="project" value="UniProtKB-SubCell"/>
</dbReference>
<evidence type="ECO:0000256" key="8">
    <source>
        <dbReference type="SAM" id="MobiDB-lite"/>
    </source>
</evidence>
<feature type="transmembrane region" description="Helical" evidence="9">
    <location>
        <begin position="966"/>
        <end position="987"/>
    </location>
</feature>
<dbReference type="GO" id="GO:0042910">
    <property type="term" value="F:xenobiotic transmembrane transporter activity"/>
    <property type="evidence" value="ECO:0007669"/>
    <property type="project" value="TreeGrafter"/>
</dbReference>
<feature type="transmembrane region" description="Helical" evidence="9">
    <location>
        <begin position="535"/>
        <end position="555"/>
    </location>
</feature>
<evidence type="ECO:0000256" key="3">
    <source>
        <dbReference type="ARBA" id="ARBA00022448"/>
    </source>
</evidence>
<evidence type="ECO:0000256" key="2">
    <source>
        <dbReference type="ARBA" id="ARBA00010942"/>
    </source>
</evidence>
<keyword evidence="4" id="KW-1003">Cell membrane</keyword>
<proteinExistence type="inferred from homology"/>
<dbReference type="PANTHER" id="PTHR32063:SF24">
    <property type="entry name" value="CATION EFFLUX SYSTEM (ACRB_ACRD_ACRF FAMILY)"/>
    <property type="match status" value="1"/>
</dbReference>
<feature type="transmembrane region" description="Helical" evidence="9">
    <location>
        <begin position="339"/>
        <end position="358"/>
    </location>
</feature>
<dbReference type="InterPro" id="IPR001036">
    <property type="entry name" value="Acrflvin-R"/>
</dbReference>
<dbReference type="EMBL" id="CP022098">
    <property type="protein sequence ID" value="ATB35207.1"/>
    <property type="molecule type" value="Genomic_DNA"/>
</dbReference>
<reference evidence="10 11" key="1">
    <citation type="submission" date="2017-06" db="EMBL/GenBank/DDBJ databases">
        <title>Sequencing and comparative analysis of myxobacterial genomes.</title>
        <authorList>
            <person name="Rupp O."/>
            <person name="Goesmann A."/>
            <person name="Sogaard-Andersen L."/>
        </authorList>
    </citation>
    <scope>NUCLEOTIDE SEQUENCE [LARGE SCALE GENOMIC DNA]</scope>
    <source>
        <strain evidence="10 11">DSM 52655</strain>
    </source>
</reference>
<evidence type="ECO:0000313" key="11">
    <source>
        <dbReference type="Proteomes" id="UP000217257"/>
    </source>
</evidence>
<dbReference type="Gene3D" id="3.30.70.1430">
    <property type="entry name" value="Multidrug efflux transporter AcrB pore domain"/>
    <property type="match status" value="2"/>
</dbReference>
<feature type="transmembrane region" description="Helical" evidence="9">
    <location>
        <begin position="870"/>
        <end position="889"/>
    </location>
</feature>
<dbReference type="Proteomes" id="UP000217257">
    <property type="component" value="Chromosome"/>
</dbReference>
<dbReference type="Gene3D" id="1.20.1640.10">
    <property type="entry name" value="Multidrug efflux transporter AcrB transmembrane domain"/>
    <property type="match status" value="2"/>
</dbReference>
<evidence type="ECO:0000256" key="9">
    <source>
        <dbReference type="SAM" id="Phobius"/>
    </source>
</evidence>
<dbReference type="GO" id="GO:0008324">
    <property type="term" value="F:monoatomic cation transmembrane transporter activity"/>
    <property type="evidence" value="ECO:0007669"/>
    <property type="project" value="InterPro"/>
</dbReference>
<organism evidence="10 11">
    <name type="scientific">Cystobacter fuscus</name>
    <dbReference type="NCBI Taxonomy" id="43"/>
    <lineage>
        <taxon>Bacteria</taxon>
        <taxon>Pseudomonadati</taxon>
        <taxon>Myxococcota</taxon>
        <taxon>Myxococcia</taxon>
        <taxon>Myxococcales</taxon>
        <taxon>Cystobacterineae</taxon>
        <taxon>Archangiaceae</taxon>
        <taxon>Cystobacter</taxon>
    </lineage>
</organism>
<dbReference type="PRINTS" id="PR00702">
    <property type="entry name" value="ACRIFLAVINRP"/>
</dbReference>
<dbReference type="SUPFAM" id="SSF82866">
    <property type="entry name" value="Multidrug efflux transporter AcrB transmembrane domain"/>
    <property type="match status" value="2"/>
</dbReference>
<feature type="transmembrane region" description="Helical" evidence="9">
    <location>
        <begin position="999"/>
        <end position="1025"/>
    </location>
</feature>
<dbReference type="SUPFAM" id="SSF82693">
    <property type="entry name" value="Multidrug efflux transporter AcrB pore domain, PN1, PN2, PC1 and PC2 subdomains"/>
    <property type="match status" value="2"/>
</dbReference>
<dbReference type="AlphaFoldDB" id="A0A250IVH7"/>
<evidence type="ECO:0000256" key="4">
    <source>
        <dbReference type="ARBA" id="ARBA00022475"/>
    </source>
</evidence>
<dbReference type="RefSeq" id="WP_095983864.1">
    <property type="nucleotide sequence ID" value="NZ_CP022098.1"/>
</dbReference>
<keyword evidence="6 9" id="KW-1133">Transmembrane helix</keyword>
<protein>
    <submittedName>
        <fullName evidence="10">Cation transporter</fullName>
    </submittedName>
</protein>
<dbReference type="InterPro" id="IPR004763">
    <property type="entry name" value="CusA-like"/>
</dbReference>
<evidence type="ECO:0000256" key="1">
    <source>
        <dbReference type="ARBA" id="ARBA00004651"/>
    </source>
</evidence>
<keyword evidence="5 9" id="KW-0812">Transmembrane</keyword>
<comment type="similarity">
    <text evidence="2">Belongs to the resistance-nodulation-cell division (RND) (TC 2.A.6) family.</text>
</comment>
<dbReference type="Gene3D" id="3.30.2090.10">
    <property type="entry name" value="Multidrug efflux transporter AcrB TolC docking domain, DN and DC subdomains"/>
    <property type="match status" value="2"/>
</dbReference>
<keyword evidence="7 9" id="KW-0472">Membrane</keyword>
<feature type="transmembrane region" description="Helical" evidence="9">
    <location>
        <begin position="391"/>
        <end position="410"/>
    </location>
</feature>
<accession>A0A250IVH7</accession>
<dbReference type="PANTHER" id="PTHR32063">
    <property type="match status" value="1"/>
</dbReference>
<feature type="transmembrane region" description="Helical" evidence="9">
    <location>
        <begin position="447"/>
        <end position="465"/>
    </location>
</feature>
<dbReference type="Gene3D" id="3.30.70.1440">
    <property type="entry name" value="Multidrug efflux transporter AcrB pore domain"/>
    <property type="match status" value="1"/>
</dbReference>
<feature type="compositionally biased region" description="Low complexity" evidence="8">
    <location>
        <begin position="1041"/>
        <end position="1053"/>
    </location>
</feature>
<feature type="transmembrane region" description="Helical" evidence="9">
    <location>
        <begin position="921"/>
        <end position="946"/>
    </location>
</feature>
<dbReference type="KEGG" id="cfus:CYFUS_000619"/>
<dbReference type="SUPFAM" id="SSF82714">
    <property type="entry name" value="Multidrug efflux transporter AcrB TolC docking domain, DN and DC subdomains"/>
    <property type="match status" value="2"/>
</dbReference>
<gene>
    <name evidence="10" type="ORF">CYFUS_000619</name>
</gene>